<proteinExistence type="predicted"/>
<dbReference type="AlphaFoldDB" id="C6LY45"/>
<evidence type="ECO:0000313" key="3">
    <source>
        <dbReference type="Proteomes" id="UP000002488"/>
    </source>
</evidence>
<feature type="compositionally biased region" description="Polar residues" evidence="1">
    <location>
        <begin position="196"/>
        <end position="207"/>
    </location>
</feature>
<dbReference type="Proteomes" id="UP000002488">
    <property type="component" value="Unassembled WGS sequence"/>
</dbReference>
<evidence type="ECO:0000313" key="2">
    <source>
        <dbReference type="EMBL" id="EES99041.1"/>
    </source>
</evidence>
<organism evidence="2 3">
    <name type="scientific">Giardia intestinalis (strain ATCC 50581 / GS clone H7)</name>
    <name type="common">Giardia lamblia</name>
    <dbReference type="NCBI Taxonomy" id="598745"/>
    <lineage>
        <taxon>Eukaryota</taxon>
        <taxon>Metamonada</taxon>
        <taxon>Diplomonadida</taxon>
        <taxon>Hexamitidae</taxon>
        <taxon>Giardiinae</taxon>
        <taxon>Giardia</taxon>
    </lineage>
</organism>
<feature type="region of interest" description="Disordered" evidence="1">
    <location>
        <begin position="134"/>
        <end position="155"/>
    </location>
</feature>
<evidence type="ECO:0000256" key="1">
    <source>
        <dbReference type="SAM" id="MobiDB-lite"/>
    </source>
</evidence>
<dbReference type="EMBL" id="ACGJ01002905">
    <property type="protein sequence ID" value="EES99041.1"/>
    <property type="molecule type" value="Genomic_DNA"/>
</dbReference>
<name>C6LY45_GIAIB</name>
<feature type="compositionally biased region" description="Polar residues" evidence="1">
    <location>
        <begin position="138"/>
        <end position="149"/>
    </location>
</feature>
<dbReference type="VEuPathDB" id="GiardiaDB:GL50581_3716"/>
<dbReference type="OMA" id="PKESSIM"/>
<protein>
    <submittedName>
        <fullName evidence="2">Uncharacterized protein</fullName>
    </submittedName>
</protein>
<dbReference type="OrthoDB" id="21485at2759"/>
<reference evidence="2 3" key="1">
    <citation type="journal article" date="2009" name="PLoS Pathog.">
        <title>Draft genome sequencing of giardia intestinalis assemblage B isolate GS: is human giardiasis caused by two different species?</title>
        <authorList>
            <person name="Franzen O."/>
            <person name="Jerlstrom-Hultqvist J."/>
            <person name="Castro E."/>
            <person name="Sherwood E."/>
            <person name="Ankarklev J."/>
            <person name="Reiner D.S."/>
            <person name="Palm D."/>
            <person name="Andersson J.O."/>
            <person name="Andersson B."/>
            <person name="Svard S.G."/>
        </authorList>
    </citation>
    <scope>NUCLEOTIDE SEQUENCE [LARGE SCALE GENOMIC DNA]</scope>
    <source>
        <strain evidence="3">ATCC 50581 / GS clone H7</strain>
    </source>
</reference>
<accession>C6LY45</accession>
<feature type="region of interest" description="Disordered" evidence="1">
    <location>
        <begin position="182"/>
        <end position="211"/>
    </location>
</feature>
<comment type="caution">
    <text evidence="2">The sequence shown here is derived from an EMBL/GenBank/DDBJ whole genome shotgun (WGS) entry which is preliminary data.</text>
</comment>
<sequence>MRLHVYLGDGFSFYIEAQPLDNIEQLCRCIEEETNALFDVAESKDEHISILGLKDGFFNDLLPSSTVSDVFTADDVVFPTLDLTRSSDGDALELEDRSAGDKKYLLSILSLMPKESSIMHTAISKAVSERERQKLLQESRTCPSSSDANRSIVVTKDGGMRLSGTGATGAAVDTGDMLHVSHLYHSGAPPEDAEGATSSQNASSSLTGYPGGMVDKESSQYKYSNFGHSSSDYLHARSADRCHPYCTPLSEFGDNRSICPICNEVKAYRASAGPHCTPFCKSGETQKSKSSGLEFCSVCMSRYRAQKYTKGALHQCAQCHRPWLRLNIKGICRTCHLSDDASSHVPFQPYVVPLDNWIDRG</sequence>
<gene>
    <name evidence="2" type="ORF">GL50581_3716</name>
</gene>